<proteinExistence type="predicted"/>
<feature type="coiled-coil region" evidence="1">
    <location>
        <begin position="236"/>
        <end position="277"/>
    </location>
</feature>
<name>A0A0V0R7M6_PSEPJ</name>
<gene>
    <name evidence="3" type="ORF">PPERSA_01522</name>
</gene>
<feature type="region of interest" description="Disordered" evidence="2">
    <location>
        <begin position="307"/>
        <end position="350"/>
    </location>
</feature>
<protein>
    <submittedName>
        <fullName evidence="3">Uncharacterized protein</fullName>
    </submittedName>
</protein>
<feature type="region of interest" description="Disordered" evidence="2">
    <location>
        <begin position="513"/>
        <end position="553"/>
    </location>
</feature>
<accession>A0A0V0R7M6</accession>
<feature type="region of interest" description="Disordered" evidence="2">
    <location>
        <begin position="1"/>
        <end position="37"/>
    </location>
</feature>
<feature type="compositionally biased region" description="Polar residues" evidence="2">
    <location>
        <begin position="322"/>
        <end position="335"/>
    </location>
</feature>
<evidence type="ECO:0000256" key="1">
    <source>
        <dbReference type="SAM" id="Coils"/>
    </source>
</evidence>
<reference evidence="3 4" key="1">
    <citation type="journal article" date="2015" name="Sci. Rep.">
        <title>Genome of the facultative scuticociliatosis pathogen Pseudocohnilembus persalinus provides insight into its virulence through horizontal gene transfer.</title>
        <authorList>
            <person name="Xiong J."/>
            <person name="Wang G."/>
            <person name="Cheng J."/>
            <person name="Tian M."/>
            <person name="Pan X."/>
            <person name="Warren A."/>
            <person name="Jiang C."/>
            <person name="Yuan D."/>
            <person name="Miao W."/>
        </authorList>
    </citation>
    <scope>NUCLEOTIDE SEQUENCE [LARGE SCALE GENOMIC DNA]</scope>
    <source>
        <strain evidence="3">36N120E</strain>
    </source>
</reference>
<dbReference type="Proteomes" id="UP000054937">
    <property type="component" value="Unassembled WGS sequence"/>
</dbReference>
<organism evidence="3 4">
    <name type="scientific">Pseudocohnilembus persalinus</name>
    <name type="common">Ciliate</name>
    <dbReference type="NCBI Taxonomy" id="266149"/>
    <lineage>
        <taxon>Eukaryota</taxon>
        <taxon>Sar</taxon>
        <taxon>Alveolata</taxon>
        <taxon>Ciliophora</taxon>
        <taxon>Intramacronucleata</taxon>
        <taxon>Oligohymenophorea</taxon>
        <taxon>Scuticociliatia</taxon>
        <taxon>Philasterida</taxon>
        <taxon>Pseudocohnilembidae</taxon>
        <taxon>Pseudocohnilembus</taxon>
    </lineage>
</organism>
<evidence type="ECO:0000313" key="3">
    <source>
        <dbReference type="EMBL" id="KRX10510.1"/>
    </source>
</evidence>
<dbReference type="EMBL" id="LDAU01000026">
    <property type="protein sequence ID" value="KRX10510.1"/>
    <property type="molecule type" value="Genomic_DNA"/>
</dbReference>
<dbReference type="AlphaFoldDB" id="A0A0V0R7M6"/>
<feature type="compositionally biased region" description="Polar residues" evidence="2">
    <location>
        <begin position="528"/>
        <end position="545"/>
    </location>
</feature>
<feature type="compositionally biased region" description="Basic and acidic residues" evidence="2">
    <location>
        <begin position="1"/>
        <end position="27"/>
    </location>
</feature>
<keyword evidence="1" id="KW-0175">Coiled coil</keyword>
<dbReference type="InParanoid" id="A0A0V0R7M6"/>
<dbReference type="OrthoDB" id="282659at2759"/>
<sequence>MSAQKDIIKKDQISHDQNNDPQDRVMHPNDPIKSPQEFDWGNKWLKDGMMYFVEGNSVGSEFGFPRVDIKKKYRWKKMNFTTDLPKKNPFVTYIVASAVKCEKQQKNNPNLVNEGPPFRMHAVILNEKNSSGEQINKIYSKDQKQYILCHIRETHKSSKQLQQQNLKLEQQQQQMIQNQNLNQSQSQNLESQILSHKTSLQSTPNLTKTLQNSLKETPTSLQNNPFLFNQKGFAFLKQVQQQEVQQQQQQNQQQQQLLQQQQNMDIFNLQMQEAQKQQVRQMFQNMQFSSQSKKKQHDRELDLIQEQQFDSQKKKKIKIESPNPTFIQPSFYQQRSNDDQEISQQSKDLDQNQSNHMILEEKNFLNKNEQVSGNLLIRSNSTTSNLNQQSYFSPVIKNNLLQQQQEKQLQSNFSSMNKSNQKNYQDMFLNYEQFCRGNQFQYQFQDFFSQMHNMETEKKPKQRANNQFFQQKNSSEEEQLKLLQGYQNLVTPKKTENRKQILDQFLQQTVKAQSVSHKQSEHSENLEESIQSQLPEEQKDVQNQGQISSNPLPNIINLNLQENQSQFQENNKSNINENKQLINRFLNQKTQQQKQVQNIHAQNLNYINLFSDLVSAQHISSQNKNAQQLQSQNKNSNIFQFKSNLY</sequence>
<keyword evidence="4" id="KW-1185">Reference proteome</keyword>
<comment type="caution">
    <text evidence="3">The sequence shown here is derived from an EMBL/GenBank/DDBJ whole genome shotgun (WGS) entry which is preliminary data.</text>
</comment>
<evidence type="ECO:0000313" key="4">
    <source>
        <dbReference type="Proteomes" id="UP000054937"/>
    </source>
</evidence>
<evidence type="ECO:0000256" key="2">
    <source>
        <dbReference type="SAM" id="MobiDB-lite"/>
    </source>
</evidence>
<feature type="coiled-coil region" evidence="1">
    <location>
        <begin position="151"/>
        <end position="181"/>
    </location>
</feature>